<keyword evidence="9" id="KW-1185">Reference proteome</keyword>
<evidence type="ECO:0000259" key="6">
    <source>
        <dbReference type="Pfam" id="PF01602"/>
    </source>
</evidence>
<accession>A0AAW0EJD8</accession>
<dbReference type="AlphaFoldDB" id="A0AAW0EJD8"/>
<organism evidence="8 9">
    <name type="scientific">Novymonas esmeraldas</name>
    <dbReference type="NCBI Taxonomy" id="1808958"/>
    <lineage>
        <taxon>Eukaryota</taxon>
        <taxon>Discoba</taxon>
        <taxon>Euglenozoa</taxon>
        <taxon>Kinetoplastea</taxon>
        <taxon>Metakinetoplastina</taxon>
        <taxon>Trypanosomatida</taxon>
        <taxon>Trypanosomatidae</taxon>
        <taxon>Novymonas</taxon>
    </lineage>
</organism>
<reference evidence="8 9" key="1">
    <citation type="journal article" date="2021" name="MBio">
        <title>A New Model Trypanosomatid, Novymonas esmeraldas: Genomic Perception of Its 'Candidatus Pandoraea novymonadis' Endosymbiont.</title>
        <authorList>
            <person name="Zakharova A."/>
            <person name="Saura A."/>
            <person name="Butenko A."/>
            <person name="Podesvova L."/>
            <person name="Warmusova S."/>
            <person name="Kostygov A.Y."/>
            <person name="Nenarokova A."/>
            <person name="Lukes J."/>
            <person name="Opperdoes F.R."/>
            <person name="Yurchenko V."/>
        </authorList>
    </citation>
    <scope>NUCLEOTIDE SEQUENCE [LARGE SCALE GENOMIC DNA]</scope>
    <source>
        <strain evidence="8 9">E262AT.01</strain>
    </source>
</reference>
<sequence length="1056" mass="112256">MSKFYSAETQQGHSSHFLRLIRQITEAVSTQEEDQIIEDDLKDLKATLTSSAAQDADLMKEYAVRAYYAELMGHSAEFAYIHCINLASSTQLNFKRTGYLATGLMVHPSSELMYLMVATIQRDLRSLNYLEVSAALTAAARMLRPELLTVIQEDVAGLLRHEKALVRRKAAEALHAFYVRSDGAVGDVSAFRQALCDRDPSVMDAATRLLQEVVLRDAAAHRDLLDSFIFILSQVIERRLPRAYEYHRMPAPWLQIRAIRLLTILIGDDVSRAEKAAHVLTEAMQRADNGLLIGFAVVCELVHTATSIPPLPGLLRLAADAVSGLLTARNPNLRCAGIQALSYMARVHPDLAAAHQDVVIQCLGDADETIRRKTIWVLFAICGRHNIAPIAHRLIRFLQKVGDPFLKRSTARGLCRLMEQHATDPWWYIRTMNRVLAAAGECVLPTTVQRMLKLIAEGQGVSEEGDTAFRIRCVDAYVAITGGGGGGGLDGFSSAAQALPDVLRRVAAWVIGEYGFLASHVSRAMLLDRLCDVMEHTSDGETRCWIVTAWTKVVAQAPSTPPQQQHSLAQPHAGAAAGDVEELTRRFQDSQCVPLQQRCYEFGALLRESPALLRRVLPLDGFCEDVHVDAELAFLDDFVKTAVAGGARPYAKPADVAALQRRLRHALDGDGAADSASALRTAAYVPTRPMDVRPVWSATESAAAVPVHHGAEAGTRAAPHSGISQSVLDDSERLVLHPGATKRWGAANVREVEAAEEEVHLQVAAAAAVGGGGVVWGADTSIDAPVPVASTPSAAVPHSADAARHAPSSDAKPVSARDVKFARSIFGSGRRKTGASRTLATSAAHAVAPSTLSTSAPGGVMDSLFSTSDAAAAAAARAAAAAAVVPPASSHGGGGRSGDGASPSPSLSAAWFALPPASVAAASSAASPSSTATSSLLVSLQPADASFSSAAFESAWRRFGTAGECSAQLQSVDLSDYTARGGQLQQRVLPAAGLRVVEVIGKDIIAAAQFRPAVEVDTVECVVAHCIVVSATRLNVTIRASVPAVSAEVLRRLQAA</sequence>
<keyword evidence="2" id="KW-0813">Transport</keyword>
<protein>
    <submittedName>
        <fullName evidence="8">Adaptin N terminal region containing protein</fullName>
    </submittedName>
</protein>
<feature type="domain" description="Clathrin/coatomer adaptor adaptin-like N-terminal" evidence="6">
    <location>
        <begin position="42"/>
        <end position="608"/>
    </location>
</feature>
<dbReference type="Pfam" id="PF14807">
    <property type="entry name" value="AP4E_app_platf"/>
    <property type="match status" value="1"/>
</dbReference>
<dbReference type="InterPro" id="IPR002553">
    <property type="entry name" value="Clathrin/coatomer_adapt-like_N"/>
</dbReference>
<gene>
    <name evidence="8" type="ORF">NESM_000341300</name>
</gene>
<evidence type="ECO:0000256" key="5">
    <source>
        <dbReference type="SAM" id="MobiDB-lite"/>
    </source>
</evidence>
<dbReference type="Pfam" id="PF01602">
    <property type="entry name" value="Adaptin_N"/>
    <property type="match status" value="1"/>
</dbReference>
<evidence type="ECO:0000256" key="3">
    <source>
        <dbReference type="ARBA" id="ARBA00022927"/>
    </source>
</evidence>
<feature type="region of interest" description="Disordered" evidence="5">
    <location>
        <begin position="789"/>
        <end position="815"/>
    </location>
</feature>
<dbReference type="EMBL" id="JAECZO010000033">
    <property type="protein sequence ID" value="KAK7194263.1"/>
    <property type="molecule type" value="Genomic_DNA"/>
</dbReference>
<dbReference type="GO" id="GO:0012505">
    <property type="term" value="C:endomembrane system"/>
    <property type="evidence" value="ECO:0007669"/>
    <property type="project" value="UniProtKB-SubCell"/>
</dbReference>
<keyword evidence="3" id="KW-0653">Protein transport</keyword>
<feature type="compositionally biased region" description="Low complexity" evidence="5">
    <location>
        <begin position="789"/>
        <end position="800"/>
    </location>
</feature>
<dbReference type="SUPFAM" id="SSF48371">
    <property type="entry name" value="ARM repeat"/>
    <property type="match status" value="1"/>
</dbReference>
<dbReference type="InterPro" id="IPR050840">
    <property type="entry name" value="Adaptor_Complx_Large_Subunit"/>
</dbReference>
<dbReference type="GO" id="GO:0006886">
    <property type="term" value="P:intracellular protein transport"/>
    <property type="evidence" value="ECO:0007669"/>
    <property type="project" value="InterPro"/>
</dbReference>
<dbReference type="InterPro" id="IPR016024">
    <property type="entry name" value="ARM-type_fold"/>
</dbReference>
<dbReference type="Proteomes" id="UP001430356">
    <property type="component" value="Unassembled WGS sequence"/>
</dbReference>
<evidence type="ECO:0000256" key="2">
    <source>
        <dbReference type="ARBA" id="ARBA00022448"/>
    </source>
</evidence>
<dbReference type="GO" id="GO:0016192">
    <property type="term" value="P:vesicle-mediated transport"/>
    <property type="evidence" value="ECO:0007669"/>
    <property type="project" value="InterPro"/>
</dbReference>
<comment type="caution">
    <text evidence="8">The sequence shown here is derived from an EMBL/GenBank/DDBJ whole genome shotgun (WGS) entry which is preliminary data.</text>
</comment>
<comment type="subcellular location">
    <subcellularLocation>
        <location evidence="1">Endomembrane system</location>
    </subcellularLocation>
</comment>
<keyword evidence="4" id="KW-0472">Membrane</keyword>
<feature type="domain" description="AP-4 complex subunit epsilon-1 C-terminal" evidence="7">
    <location>
        <begin position="948"/>
        <end position="1055"/>
    </location>
</feature>
<dbReference type="Gene3D" id="1.25.10.10">
    <property type="entry name" value="Leucine-rich Repeat Variant"/>
    <property type="match status" value="1"/>
</dbReference>
<name>A0AAW0EJD8_9TRYP</name>
<dbReference type="GO" id="GO:0030117">
    <property type="term" value="C:membrane coat"/>
    <property type="evidence" value="ECO:0007669"/>
    <property type="project" value="InterPro"/>
</dbReference>
<evidence type="ECO:0000256" key="4">
    <source>
        <dbReference type="ARBA" id="ARBA00023136"/>
    </source>
</evidence>
<dbReference type="PANTHER" id="PTHR22780">
    <property type="entry name" value="ADAPTIN, ALPHA/GAMMA/EPSILON"/>
    <property type="match status" value="1"/>
</dbReference>
<dbReference type="InterPro" id="IPR011989">
    <property type="entry name" value="ARM-like"/>
</dbReference>
<proteinExistence type="predicted"/>
<evidence type="ECO:0000313" key="9">
    <source>
        <dbReference type="Proteomes" id="UP001430356"/>
    </source>
</evidence>
<dbReference type="InterPro" id="IPR028269">
    <property type="entry name" value="AP4E1_C"/>
</dbReference>
<evidence type="ECO:0000313" key="8">
    <source>
        <dbReference type="EMBL" id="KAK7194263.1"/>
    </source>
</evidence>
<evidence type="ECO:0000259" key="7">
    <source>
        <dbReference type="Pfam" id="PF14807"/>
    </source>
</evidence>
<evidence type="ECO:0000256" key="1">
    <source>
        <dbReference type="ARBA" id="ARBA00004308"/>
    </source>
</evidence>